<dbReference type="SUPFAM" id="SSF53067">
    <property type="entry name" value="Actin-like ATPase domain"/>
    <property type="match status" value="1"/>
</dbReference>
<keyword evidence="7" id="KW-1185">Reference proteome</keyword>
<protein>
    <submittedName>
        <fullName evidence="6">FGGY-family carbohydrate kinase</fullName>
    </submittedName>
</protein>
<gene>
    <name evidence="6" type="ORF">OF122_16640</name>
</gene>
<dbReference type="InterPro" id="IPR018484">
    <property type="entry name" value="FGGY_N"/>
</dbReference>
<keyword evidence="2" id="KW-0808">Transferase</keyword>
<feature type="domain" description="Carbohydrate kinase FGGY N-terminal" evidence="4">
    <location>
        <begin position="132"/>
        <end position="239"/>
    </location>
</feature>
<evidence type="ECO:0000256" key="2">
    <source>
        <dbReference type="ARBA" id="ARBA00022679"/>
    </source>
</evidence>
<keyword evidence="3 6" id="KW-0418">Kinase</keyword>
<reference evidence="6" key="1">
    <citation type="submission" date="2022-10" db="EMBL/GenBank/DDBJ databases">
        <title>YIM 151497 complete genome.</title>
        <authorList>
            <person name="Chen X."/>
        </authorList>
    </citation>
    <scope>NUCLEOTIDE SEQUENCE</scope>
    <source>
        <strain evidence="6">YIM 151497</strain>
    </source>
</reference>
<dbReference type="Gene3D" id="3.30.420.40">
    <property type="match status" value="2"/>
</dbReference>
<evidence type="ECO:0000313" key="6">
    <source>
        <dbReference type="EMBL" id="UYQ71650.1"/>
    </source>
</evidence>
<dbReference type="InterPro" id="IPR043129">
    <property type="entry name" value="ATPase_NBD"/>
</dbReference>
<name>A0ABY6IM44_9HYPH</name>
<dbReference type="InterPro" id="IPR049382">
    <property type="entry name" value="FGGY_C_2"/>
</dbReference>
<evidence type="ECO:0000256" key="3">
    <source>
        <dbReference type="ARBA" id="ARBA00022777"/>
    </source>
</evidence>
<evidence type="ECO:0000313" key="7">
    <source>
        <dbReference type="Proteomes" id="UP001163882"/>
    </source>
</evidence>
<evidence type="ECO:0000259" key="5">
    <source>
        <dbReference type="Pfam" id="PF21546"/>
    </source>
</evidence>
<accession>A0ABY6IM44</accession>
<organism evidence="6 7">
    <name type="scientific">Pelagibacterium flavum</name>
    <dbReference type="NCBI Taxonomy" id="2984530"/>
    <lineage>
        <taxon>Bacteria</taxon>
        <taxon>Pseudomonadati</taxon>
        <taxon>Pseudomonadota</taxon>
        <taxon>Alphaproteobacteria</taxon>
        <taxon>Hyphomicrobiales</taxon>
        <taxon>Devosiaceae</taxon>
        <taxon>Pelagibacterium</taxon>
    </lineage>
</organism>
<dbReference type="Pfam" id="PF21546">
    <property type="entry name" value="FGGY_C_2"/>
    <property type="match status" value="1"/>
</dbReference>
<feature type="domain" description="Carbohydrate kinase FGGY C-terminal" evidence="5">
    <location>
        <begin position="247"/>
        <end position="421"/>
    </location>
</feature>
<dbReference type="PANTHER" id="PTHR43095:SF5">
    <property type="entry name" value="XYLULOSE KINASE"/>
    <property type="match status" value="1"/>
</dbReference>
<dbReference type="CDD" id="cd07772">
    <property type="entry name" value="ASKHA_NBD_FGGY_NaCK-like"/>
    <property type="match status" value="1"/>
</dbReference>
<dbReference type="Proteomes" id="UP001163882">
    <property type="component" value="Chromosome"/>
</dbReference>
<proteinExistence type="inferred from homology"/>
<dbReference type="InterPro" id="IPR050406">
    <property type="entry name" value="FGGY_Carb_Kinase"/>
</dbReference>
<dbReference type="RefSeq" id="WP_264225300.1">
    <property type="nucleotide sequence ID" value="NZ_CP107716.1"/>
</dbReference>
<evidence type="ECO:0000259" key="4">
    <source>
        <dbReference type="Pfam" id="PF00370"/>
    </source>
</evidence>
<sequence length="462" mass="49367">MSHVGVIDIGKTNAKFAVVDTETLREIAVRTRPNTVIESPPYPHFDIEGIWDFLKSAIAEFNARYRLSALTITTHGATAALVDEAGELTLPVLDYEHDGPDGDRGDYDVIAPPFAETLTPRLPAGLNLGAQLFHLQRHWPQAVARTSAILTYPQYWAHRLTGAAASELTSLGCHTGLWDFERGDFSSLVDAMGIRDKFPPLRSAFDVLGTVRPVLAKELGLGDEVPIHCGIHDSNASLLPHVLTTQPPFAVVSTGTWVVVCAPGGALDGLDETRDCLANIDALGRTVPSARFMGGREFSLLTGGEICEPEDAVTERVLRDRIVLLPSVQTGSGPFPQSIARWSLPSDDLDAATRHCVVSFYLALMTAECLALAGARGPVIVEGPFGRNRSYLDMLGAATGRPVIANAGNATGTSIGAALLTLGPQARPNLDYTALPPAANAGQMALYAKAWRQAVDHPFAPI</sequence>
<dbReference type="Pfam" id="PF00370">
    <property type="entry name" value="FGGY_N"/>
    <property type="match status" value="1"/>
</dbReference>
<dbReference type="PANTHER" id="PTHR43095">
    <property type="entry name" value="SUGAR KINASE"/>
    <property type="match status" value="1"/>
</dbReference>
<dbReference type="EMBL" id="CP107716">
    <property type="protein sequence ID" value="UYQ71650.1"/>
    <property type="molecule type" value="Genomic_DNA"/>
</dbReference>
<comment type="similarity">
    <text evidence="1">Belongs to the FGGY kinase family.</text>
</comment>
<dbReference type="GO" id="GO:0016301">
    <property type="term" value="F:kinase activity"/>
    <property type="evidence" value="ECO:0007669"/>
    <property type="project" value="UniProtKB-KW"/>
</dbReference>
<evidence type="ECO:0000256" key="1">
    <source>
        <dbReference type="ARBA" id="ARBA00009156"/>
    </source>
</evidence>